<evidence type="ECO:0000313" key="2">
    <source>
        <dbReference type="Proteomes" id="UP000422644"/>
    </source>
</evidence>
<protein>
    <submittedName>
        <fullName evidence="1">Uncharacterized protein</fullName>
    </submittedName>
</protein>
<name>A0A510K3I1_9FUSO</name>
<dbReference type="RefSeq" id="WP_146999218.1">
    <property type="nucleotide sequence ID" value="NZ_AP019831.1"/>
</dbReference>
<dbReference type="EMBL" id="AP019831">
    <property type="protein sequence ID" value="BBM46209.1"/>
    <property type="molecule type" value="Genomic_DNA"/>
</dbReference>
<gene>
    <name evidence="1" type="ORF">JMUB3870_2346</name>
</gene>
<dbReference type="AlphaFoldDB" id="A0A510K3I1"/>
<evidence type="ECO:0000313" key="1">
    <source>
        <dbReference type="EMBL" id="BBM46209.1"/>
    </source>
</evidence>
<accession>A0A510K3I1</accession>
<organism evidence="1 2">
    <name type="scientific">Leptotrichia trevisanii</name>
    <dbReference type="NCBI Taxonomy" id="109328"/>
    <lineage>
        <taxon>Bacteria</taxon>
        <taxon>Fusobacteriati</taxon>
        <taxon>Fusobacteriota</taxon>
        <taxon>Fusobacteriia</taxon>
        <taxon>Fusobacteriales</taxon>
        <taxon>Leptotrichiaceae</taxon>
        <taxon>Leptotrichia</taxon>
    </lineage>
</organism>
<dbReference type="OrthoDB" id="86733at2"/>
<proteinExistence type="predicted"/>
<sequence length="291" mass="34002">MKKLTAILLFLTFGIFGNAESISDIIYKKLSAKGIKREIIEETIKLDEEIGDGLLFETSDIDGAEYLEKLEKLLEKDRNNYIVAGKIAETYLASLYLKNIKNGKKYMDIFEKANPADYEIWSMKVSYYGNIEDIDEKSKIINQINKKYPNSLFLKLIKLQEEANDNGVKNLKHEIDETLKLLSNKNETDKFTMSDEEIYSYKLSLHFLNIRNFVEKNEFQKGIDYYLNNIATLSASNEVKNYNLGQEKFLFMMITTINNNIENKSQKKRNVEKLKNTDIFKKIDRNREIEL</sequence>
<reference evidence="1 2" key="1">
    <citation type="submission" date="2019-07" db="EMBL/GenBank/DDBJ databases">
        <title>Complete Genome Sequence of Leptotrichia trevisanii Strain JMUB3870.</title>
        <authorList>
            <person name="Watanabe S."/>
            <person name="Cui L."/>
        </authorList>
    </citation>
    <scope>NUCLEOTIDE SEQUENCE [LARGE SCALE GENOMIC DNA]</scope>
    <source>
        <strain evidence="1 2">JMUB3870</strain>
    </source>
</reference>
<keyword evidence="2" id="KW-1185">Reference proteome</keyword>
<dbReference type="Proteomes" id="UP000422644">
    <property type="component" value="Chromosome"/>
</dbReference>